<evidence type="ECO:0000313" key="2">
    <source>
        <dbReference type="Proteomes" id="UP000190648"/>
    </source>
</evidence>
<organism evidence="1 2">
    <name type="scientific">Patagioenas fasciata monilis</name>
    <dbReference type="NCBI Taxonomy" id="372326"/>
    <lineage>
        <taxon>Eukaryota</taxon>
        <taxon>Metazoa</taxon>
        <taxon>Chordata</taxon>
        <taxon>Craniata</taxon>
        <taxon>Vertebrata</taxon>
        <taxon>Euteleostomi</taxon>
        <taxon>Archelosauria</taxon>
        <taxon>Archosauria</taxon>
        <taxon>Dinosauria</taxon>
        <taxon>Saurischia</taxon>
        <taxon>Theropoda</taxon>
        <taxon>Coelurosauria</taxon>
        <taxon>Aves</taxon>
        <taxon>Neognathae</taxon>
        <taxon>Neoaves</taxon>
        <taxon>Columbimorphae</taxon>
        <taxon>Columbiformes</taxon>
        <taxon>Columbidae</taxon>
        <taxon>Patagioenas</taxon>
    </lineage>
</organism>
<protein>
    <submittedName>
        <fullName evidence="1">Uncharacterized protein</fullName>
    </submittedName>
</protein>
<reference evidence="1 2" key="1">
    <citation type="submission" date="2016-02" db="EMBL/GenBank/DDBJ databases">
        <title>Band-tailed pigeon sequencing and assembly.</title>
        <authorList>
            <person name="Soares A.E."/>
            <person name="Novak B.J."/>
            <person name="Rice E.S."/>
            <person name="O'Connell B."/>
            <person name="Chang D."/>
            <person name="Weber S."/>
            <person name="Shapiro B."/>
        </authorList>
    </citation>
    <scope>NUCLEOTIDE SEQUENCE [LARGE SCALE GENOMIC DNA]</scope>
    <source>
        <strain evidence="1">BTP2013</strain>
        <tissue evidence="1">Blood</tissue>
    </source>
</reference>
<name>A0A1V4JCK0_PATFA</name>
<accession>A0A1V4JCK0</accession>
<proteinExistence type="predicted"/>
<dbReference type="EMBL" id="LSYS01008070">
    <property type="protein sequence ID" value="OPJ69830.1"/>
    <property type="molecule type" value="Genomic_DNA"/>
</dbReference>
<evidence type="ECO:0000313" key="1">
    <source>
        <dbReference type="EMBL" id="OPJ69830.1"/>
    </source>
</evidence>
<dbReference type="Proteomes" id="UP000190648">
    <property type="component" value="Unassembled WGS sequence"/>
</dbReference>
<comment type="caution">
    <text evidence="1">The sequence shown here is derived from an EMBL/GenBank/DDBJ whole genome shotgun (WGS) entry which is preliminary data.</text>
</comment>
<keyword evidence="2" id="KW-1185">Reference proteome</keyword>
<gene>
    <name evidence="1" type="ORF">AV530_004469</name>
</gene>
<dbReference type="AlphaFoldDB" id="A0A1V4JCK0"/>
<sequence>MRAMCCAKDFQAVNRRPCCVIGAQAEPGKRVRGELEDEQGGGARAEAAAPIQVLAHHKVTAQLGGCWFLTP</sequence>